<keyword evidence="4" id="KW-1185">Reference proteome</keyword>
<proteinExistence type="predicted"/>
<feature type="region of interest" description="Disordered" evidence="2">
    <location>
        <begin position="179"/>
        <end position="222"/>
    </location>
</feature>
<feature type="compositionally biased region" description="Polar residues" evidence="2">
    <location>
        <begin position="462"/>
        <end position="474"/>
    </location>
</feature>
<keyword evidence="1" id="KW-0175">Coiled coil</keyword>
<evidence type="ECO:0000313" key="3">
    <source>
        <dbReference type="EMBL" id="TNV73398.1"/>
    </source>
</evidence>
<feature type="compositionally biased region" description="Low complexity" evidence="2">
    <location>
        <begin position="122"/>
        <end position="137"/>
    </location>
</feature>
<feature type="compositionally biased region" description="Basic and acidic residues" evidence="2">
    <location>
        <begin position="53"/>
        <end position="64"/>
    </location>
</feature>
<organism evidence="3 4">
    <name type="scientific">Halteria grandinella</name>
    <dbReference type="NCBI Taxonomy" id="5974"/>
    <lineage>
        <taxon>Eukaryota</taxon>
        <taxon>Sar</taxon>
        <taxon>Alveolata</taxon>
        <taxon>Ciliophora</taxon>
        <taxon>Intramacronucleata</taxon>
        <taxon>Spirotrichea</taxon>
        <taxon>Stichotrichia</taxon>
        <taxon>Sporadotrichida</taxon>
        <taxon>Halteriidae</taxon>
        <taxon>Halteria</taxon>
    </lineage>
</organism>
<dbReference type="Proteomes" id="UP000785679">
    <property type="component" value="Unassembled WGS sequence"/>
</dbReference>
<feature type="region of interest" description="Disordered" evidence="2">
    <location>
        <begin position="446"/>
        <end position="474"/>
    </location>
</feature>
<name>A0A8J8SX02_HALGN</name>
<reference evidence="3" key="1">
    <citation type="submission" date="2019-06" db="EMBL/GenBank/DDBJ databases">
        <authorList>
            <person name="Zheng W."/>
        </authorList>
    </citation>
    <scope>NUCLEOTIDE SEQUENCE</scope>
    <source>
        <strain evidence="3">QDHG01</strain>
    </source>
</reference>
<accession>A0A8J8SX02</accession>
<evidence type="ECO:0000256" key="1">
    <source>
        <dbReference type="SAM" id="Coils"/>
    </source>
</evidence>
<feature type="region of interest" description="Disordered" evidence="2">
    <location>
        <begin position="115"/>
        <end position="137"/>
    </location>
</feature>
<feature type="coiled-coil region" evidence="1">
    <location>
        <begin position="251"/>
        <end position="288"/>
    </location>
</feature>
<sequence>MTSTAYTYLTKRRLKNTRTFEQHQQNVTPMKAVKAVRQQPQIIFTGESTVKNLDQHASIREPPREISVPSKTRKPGQSPLLSTAKLQNLSSTGKQMPQKMLASDTQEPTPPIIHGEYSDTPPVANTTRKNTTTTVAPVTDRSFKRSVKRKDPIKHAALDLKVLFDTYFKKPSKLDHIPSQKNILPPITATGESPTRGVSPTRGGLSHQLSLDQSDLSTGGGTGSSNVVLGGADEVRGKHLYDIFTQVNKIVKRKERRKKKLIKEAKRLQREADEQVQLLREIQRIENDYESQIRTKVRELQSKLEQDTFEDTKHTEEDEDYYDYEQNLQPSSTTERIKINTTRNNITLDKRATNKTVRTTVATYENPYRSLSKTKKDNQDIISLKRNSKELGSQSSLITLSTGKDTNMLTDTARLEGRYAINPEGVKYITQMPPPPVVTATPYADTRSQSVPRTHIGKNHLNKSPANNSRRPSKQEQINAKFESLMKNDWDEKVQRLQMKLQKMRENIQNRGIGSSEVKAVKFVLPEI</sequence>
<protein>
    <submittedName>
        <fullName evidence="3">Uncharacterized protein</fullName>
    </submittedName>
</protein>
<comment type="caution">
    <text evidence="3">The sequence shown here is derived from an EMBL/GenBank/DDBJ whole genome shotgun (WGS) entry which is preliminary data.</text>
</comment>
<gene>
    <name evidence="3" type="ORF">FGO68_gene1793</name>
</gene>
<evidence type="ECO:0000256" key="2">
    <source>
        <dbReference type="SAM" id="MobiDB-lite"/>
    </source>
</evidence>
<dbReference type="EMBL" id="RRYP01018967">
    <property type="protein sequence ID" value="TNV73398.1"/>
    <property type="molecule type" value="Genomic_DNA"/>
</dbReference>
<dbReference type="AlphaFoldDB" id="A0A8J8SX02"/>
<evidence type="ECO:0000313" key="4">
    <source>
        <dbReference type="Proteomes" id="UP000785679"/>
    </source>
</evidence>
<feature type="region of interest" description="Disordered" evidence="2">
    <location>
        <begin position="53"/>
        <end position="79"/>
    </location>
</feature>
<feature type="compositionally biased region" description="Low complexity" evidence="2">
    <location>
        <begin position="203"/>
        <end position="217"/>
    </location>
</feature>